<protein>
    <submittedName>
        <fullName evidence="1">5-oxoprolinase subunit PxpA</fullName>
        <ecNumber evidence="1">3.5.2.9</ecNumber>
    </submittedName>
</protein>
<evidence type="ECO:0000313" key="2">
    <source>
        <dbReference type="Proteomes" id="UP001224325"/>
    </source>
</evidence>
<dbReference type="EC" id="3.5.2.9" evidence="1"/>
<dbReference type="RefSeq" id="WP_308992291.1">
    <property type="nucleotide sequence ID" value="NZ_CP155618.1"/>
</dbReference>
<dbReference type="KEGG" id="mlil:QLS71_018255"/>
<accession>A0AAU7EG17</accession>
<dbReference type="InterPro" id="IPR005501">
    <property type="entry name" value="LamB/YcsF/PxpA-like"/>
</dbReference>
<dbReference type="PANTHER" id="PTHR30292:SF0">
    <property type="entry name" value="5-OXOPROLINASE SUBUNIT A"/>
    <property type="match status" value="1"/>
</dbReference>
<dbReference type="NCBIfam" id="NF003814">
    <property type="entry name" value="PRK05406.1-3"/>
    <property type="match status" value="1"/>
</dbReference>
<keyword evidence="2" id="KW-1185">Reference proteome</keyword>
<dbReference type="GO" id="GO:0017168">
    <property type="term" value="F:5-oxoprolinase (ATP-hydrolyzing) activity"/>
    <property type="evidence" value="ECO:0007669"/>
    <property type="project" value="UniProtKB-EC"/>
</dbReference>
<dbReference type="AlphaFoldDB" id="A0AAU7EG17"/>
<dbReference type="PANTHER" id="PTHR30292">
    <property type="entry name" value="UNCHARACTERIZED PROTEIN YBGL-RELATED"/>
    <property type="match status" value="1"/>
</dbReference>
<reference evidence="1" key="1">
    <citation type="submission" date="2024-04" db="EMBL/GenBank/DDBJ databases">
        <title>Mariniflexile litorale, isolated from the shallow sediments of the Sea of Japan.</title>
        <authorList>
            <person name="Romanenko L."/>
            <person name="Isaeva M."/>
        </authorList>
    </citation>
    <scope>NUCLEOTIDE SEQUENCE [LARGE SCALE GENOMIC DNA]</scope>
    <source>
        <strain evidence="1">KMM 9835</strain>
    </source>
</reference>
<gene>
    <name evidence="1" type="primary">pxpA</name>
    <name evidence="1" type="ORF">QLS71_018255</name>
</gene>
<evidence type="ECO:0000313" key="1">
    <source>
        <dbReference type="EMBL" id="XBL14243.1"/>
    </source>
</evidence>
<dbReference type="InterPro" id="IPR011330">
    <property type="entry name" value="Glyco_hydro/deAcase_b/a-brl"/>
</dbReference>
<dbReference type="SUPFAM" id="SSF88713">
    <property type="entry name" value="Glycoside hydrolase/deacetylase"/>
    <property type="match status" value="1"/>
</dbReference>
<keyword evidence="1" id="KW-0378">Hydrolase</keyword>
<dbReference type="NCBIfam" id="NF003816">
    <property type="entry name" value="PRK05406.1-5"/>
    <property type="match status" value="1"/>
</dbReference>
<dbReference type="Gene3D" id="3.20.20.370">
    <property type="entry name" value="Glycoside hydrolase/deacetylase"/>
    <property type="match status" value="1"/>
</dbReference>
<name>A0AAU7EG17_9FLAO</name>
<dbReference type="Proteomes" id="UP001224325">
    <property type="component" value="Chromosome"/>
</dbReference>
<organism evidence="1 2">
    <name type="scientific">Mariniflexile litorale</name>
    <dbReference type="NCBI Taxonomy" id="3045158"/>
    <lineage>
        <taxon>Bacteria</taxon>
        <taxon>Pseudomonadati</taxon>
        <taxon>Bacteroidota</taxon>
        <taxon>Flavobacteriia</taxon>
        <taxon>Flavobacteriales</taxon>
        <taxon>Flavobacteriaceae</taxon>
        <taxon>Mariniflexile</taxon>
    </lineage>
</organism>
<dbReference type="GO" id="GO:0005975">
    <property type="term" value="P:carbohydrate metabolic process"/>
    <property type="evidence" value="ECO:0007669"/>
    <property type="project" value="InterPro"/>
</dbReference>
<sequence>MKIQRIDINVDVGEGVGNESLLMPYVSSCNIACGGHAGNNKTMRKVVKLAKQYRVKIGAHPSFPDIENFGRKLMDMPCVTLFTSLKEQISDLMAIISEENTMLHHVKPHGALYHMAATDTKIATTIIEVMKSIALPVKLYVPYKSVIEILAIQNNIPITYEAFADRNYNDDLTLVTRNDSNAIIHDSNAMLEHVFHIIDKQKVKTITGADIPIKAETFCVHGDNLHAAELLKNLRSNLEARGVKIL</sequence>
<dbReference type="CDD" id="cd10801">
    <property type="entry name" value="LamB_YcsF_like_1"/>
    <property type="match status" value="1"/>
</dbReference>
<dbReference type="EMBL" id="CP155618">
    <property type="protein sequence ID" value="XBL14243.1"/>
    <property type="molecule type" value="Genomic_DNA"/>
</dbReference>
<proteinExistence type="predicted"/>
<dbReference type="Pfam" id="PF03746">
    <property type="entry name" value="LamB_YcsF"/>
    <property type="match status" value="1"/>
</dbReference>